<feature type="compositionally biased region" description="Basic residues" evidence="5">
    <location>
        <begin position="132"/>
        <end position="142"/>
    </location>
</feature>
<feature type="zinc finger region" description="dksA C4-type" evidence="4">
    <location>
        <begin position="88"/>
        <end position="112"/>
    </location>
</feature>
<dbReference type="PANTHER" id="PTHR33823">
    <property type="entry name" value="RNA POLYMERASE-BINDING TRANSCRIPTION FACTOR DKSA-RELATED"/>
    <property type="match status" value="1"/>
</dbReference>
<comment type="caution">
    <text evidence="7">The sequence shown here is derived from an EMBL/GenBank/DDBJ whole genome shotgun (WGS) entry which is preliminary data.</text>
</comment>
<keyword evidence="3" id="KW-0862">Zinc</keyword>
<evidence type="ECO:0000313" key="7">
    <source>
        <dbReference type="EMBL" id="MEB3514089.1"/>
    </source>
</evidence>
<protein>
    <submittedName>
        <fullName evidence="7">TraR/DksA C4-type zinc finger protein</fullName>
    </submittedName>
</protein>
<gene>
    <name evidence="7" type="ORF">U3653_29045</name>
</gene>
<reference evidence="7 8" key="1">
    <citation type="submission" date="2023-12" db="EMBL/GenBank/DDBJ databases">
        <title>novel species in genus Nocarida.</title>
        <authorList>
            <person name="Li Z."/>
        </authorList>
    </citation>
    <scope>NUCLEOTIDE SEQUENCE [LARGE SCALE GENOMIC DNA]</scope>
    <source>
        <strain evidence="7 8">CDC186</strain>
    </source>
</reference>
<evidence type="ECO:0000313" key="8">
    <source>
        <dbReference type="Proteomes" id="UP001348098"/>
    </source>
</evidence>
<dbReference type="EMBL" id="JAYKYQ010000015">
    <property type="protein sequence ID" value="MEB3514089.1"/>
    <property type="molecule type" value="Genomic_DNA"/>
</dbReference>
<evidence type="ECO:0000259" key="6">
    <source>
        <dbReference type="Pfam" id="PF01258"/>
    </source>
</evidence>
<dbReference type="PANTHER" id="PTHR33823:SF4">
    <property type="entry name" value="GENERAL STRESS PROTEIN 16O"/>
    <property type="match status" value="1"/>
</dbReference>
<evidence type="ECO:0000256" key="3">
    <source>
        <dbReference type="ARBA" id="ARBA00022833"/>
    </source>
</evidence>
<dbReference type="PROSITE" id="PS51128">
    <property type="entry name" value="ZF_DKSA_2"/>
    <property type="match status" value="1"/>
</dbReference>
<keyword evidence="1" id="KW-0479">Metal-binding</keyword>
<keyword evidence="2" id="KW-0863">Zinc-finger</keyword>
<dbReference type="Pfam" id="PF01258">
    <property type="entry name" value="zf-dskA_traR"/>
    <property type="match status" value="1"/>
</dbReference>
<evidence type="ECO:0000256" key="5">
    <source>
        <dbReference type="SAM" id="MobiDB-lite"/>
    </source>
</evidence>
<dbReference type="RefSeq" id="WP_195078060.1">
    <property type="nucleotide sequence ID" value="NZ_JAYESH010000016.1"/>
</dbReference>
<sequence>MTHAYPVQRASLSEHLPVLRAALEQQRRFRLQQLAELEAELDRAGEPADAADAARHEVDGKLAAAARQALADIEAALLLITAGRYGRCRRCHAEIPIRLLRAIPTTQWCLRCHRHLSSADGSRVIRGQGPGRRSRSPRRGLQAKRETLAFR</sequence>
<organism evidence="7 8">
    <name type="scientific">Nocardia implantans</name>
    <dbReference type="NCBI Taxonomy" id="3108168"/>
    <lineage>
        <taxon>Bacteria</taxon>
        <taxon>Bacillati</taxon>
        <taxon>Actinomycetota</taxon>
        <taxon>Actinomycetes</taxon>
        <taxon>Mycobacteriales</taxon>
        <taxon>Nocardiaceae</taxon>
        <taxon>Nocardia</taxon>
    </lineage>
</organism>
<evidence type="ECO:0000256" key="2">
    <source>
        <dbReference type="ARBA" id="ARBA00022771"/>
    </source>
</evidence>
<evidence type="ECO:0000256" key="4">
    <source>
        <dbReference type="PROSITE-ProRule" id="PRU00510"/>
    </source>
</evidence>
<feature type="domain" description="Zinc finger DksA/TraR C4-type" evidence="6">
    <location>
        <begin position="83"/>
        <end position="113"/>
    </location>
</feature>
<dbReference type="Proteomes" id="UP001348098">
    <property type="component" value="Unassembled WGS sequence"/>
</dbReference>
<feature type="region of interest" description="Disordered" evidence="5">
    <location>
        <begin position="121"/>
        <end position="151"/>
    </location>
</feature>
<dbReference type="InterPro" id="IPR000962">
    <property type="entry name" value="Znf_DskA_TraR"/>
</dbReference>
<dbReference type="Gene3D" id="1.20.120.910">
    <property type="entry name" value="DksA, coiled-coil domain"/>
    <property type="match status" value="1"/>
</dbReference>
<accession>A0ABU6B3X3</accession>
<proteinExistence type="predicted"/>
<keyword evidence="8" id="KW-1185">Reference proteome</keyword>
<evidence type="ECO:0000256" key="1">
    <source>
        <dbReference type="ARBA" id="ARBA00022723"/>
    </source>
</evidence>
<name>A0ABU6B3X3_9NOCA</name>